<keyword evidence="5" id="KW-0808">Transferase</keyword>
<reference evidence="5 6" key="1">
    <citation type="journal article" date="2018" name="BMC Genomics">
        <title>Genomic comparison of Trypanosoma conorhini and Trypanosoma rangeli to Trypanosoma cruzi strains of high and low virulence.</title>
        <authorList>
            <person name="Bradwell K.R."/>
            <person name="Koparde V.N."/>
            <person name="Matveyev A.V."/>
            <person name="Serrano M.G."/>
            <person name="Alves J.M."/>
            <person name="Parikh H."/>
            <person name="Huang B."/>
            <person name="Lee V."/>
            <person name="Espinosa-Alvarez O."/>
            <person name="Ortiz P.A."/>
            <person name="Costa-Martins A.G."/>
            <person name="Teixeira M.M."/>
            <person name="Buck G.A."/>
        </authorList>
    </citation>
    <scope>NUCLEOTIDE SEQUENCE [LARGE SCALE GENOMIC DNA]</scope>
    <source>
        <strain evidence="5 6">025E</strain>
    </source>
</reference>
<dbReference type="PANTHER" id="PTHR10807">
    <property type="entry name" value="MYOTUBULARIN-RELATED"/>
    <property type="match status" value="1"/>
</dbReference>
<feature type="binding site" evidence="2">
    <location>
        <begin position="533"/>
        <end position="539"/>
    </location>
    <ligand>
        <name>substrate</name>
    </ligand>
</feature>
<evidence type="ECO:0000256" key="1">
    <source>
        <dbReference type="PIRSR" id="PIRSR630564-1"/>
    </source>
</evidence>
<evidence type="ECO:0000259" key="4">
    <source>
        <dbReference type="PROSITE" id="PS51339"/>
    </source>
</evidence>
<evidence type="ECO:0000313" key="6">
    <source>
        <dbReference type="Proteomes" id="UP000284403"/>
    </source>
</evidence>
<dbReference type="SUPFAM" id="SSF52799">
    <property type="entry name" value="(Phosphotyrosine protein) phosphatases II"/>
    <property type="match status" value="1"/>
</dbReference>
<evidence type="ECO:0000256" key="2">
    <source>
        <dbReference type="PIRSR" id="PIRSR630564-2"/>
    </source>
</evidence>
<dbReference type="GO" id="GO:0005737">
    <property type="term" value="C:cytoplasm"/>
    <property type="evidence" value="ECO:0007669"/>
    <property type="project" value="TreeGrafter"/>
</dbReference>
<name>A0A3R7N9D7_9TRYP</name>
<dbReference type="GeneID" id="40322718"/>
<keyword evidence="5" id="KW-0378">Hydrolase</keyword>
<feature type="binding site" evidence="2">
    <location>
        <begin position="469"/>
        <end position="470"/>
    </location>
    <ligand>
        <name>substrate</name>
    </ligand>
</feature>
<dbReference type="InterPro" id="IPR011011">
    <property type="entry name" value="Znf_FYVE_PHD"/>
</dbReference>
<dbReference type="InterPro" id="IPR030564">
    <property type="entry name" value="Myotubularin"/>
</dbReference>
<dbReference type="RefSeq" id="XP_029223949.1">
    <property type="nucleotide sequence ID" value="XM_029375933.1"/>
</dbReference>
<dbReference type="PANTHER" id="PTHR10807:SF128">
    <property type="entry name" value="PHOSPHATIDYLINOSITOL-3,5-BISPHOSPHATE 3-PHOSPHATASE"/>
    <property type="match status" value="1"/>
</dbReference>
<feature type="region of interest" description="Disordered" evidence="3">
    <location>
        <begin position="191"/>
        <end position="225"/>
    </location>
</feature>
<feature type="region of interest" description="Disordered" evidence="3">
    <location>
        <begin position="405"/>
        <end position="425"/>
    </location>
</feature>
<dbReference type="OrthoDB" id="271628at2759"/>
<accession>A0A3R7N9D7</accession>
<dbReference type="SUPFAM" id="SSF57903">
    <property type="entry name" value="FYVE/PHD zinc finger"/>
    <property type="match status" value="1"/>
</dbReference>
<dbReference type="Pfam" id="PF06602">
    <property type="entry name" value="Myotub-related"/>
    <property type="match status" value="1"/>
</dbReference>
<dbReference type="GO" id="GO:0004725">
    <property type="term" value="F:protein tyrosine phosphatase activity"/>
    <property type="evidence" value="ECO:0007669"/>
    <property type="project" value="UniProtKB-EC"/>
</dbReference>
<dbReference type="Proteomes" id="UP000284403">
    <property type="component" value="Unassembled WGS sequence"/>
</dbReference>
<evidence type="ECO:0000313" key="5">
    <source>
        <dbReference type="EMBL" id="RNE99008.1"/>
    </source>
</evidence>
<dbReference type="InterPro" id="IPR010569">
    <property type="entry name" value="Myotubularin-like_Pase_dom"/>
</dbReference>
<dbReference type="EC" id="3.1.3.48" evidence="5"/>
<evidence type="ECO:0000256" key="3">
    <source>
        <dbReference type="SAM" id="MobiDB-lite"/>
    </source>
</evidence>
<gene>
    <name evidence="5" type="ORF">Tco025E_09107</name>
</gene>
<comment type="caution">
    <text evidence="5">The sequence shown here is derived from an EMBL/GenBank/DDBJ whole genome shotgun (WGS) entry which is preliminary data.</text>
</comment>
<protein>
    <submittedName>
        <fullName evidence="5">Zinc-binding phosphatase</fullName>
        <ecNumber evidence="5">2.7.11.-</ecNumber>
        <ecNumber evidence="5">3.1.3.41</ecNumber>
        <ecNumber evidence="5">3.1.3.48</ecNumber>
    </submittedName>
</protein>
<proteinExistence type="predicted"/>
<dbReference type="CDD" id="cd14507">
    <property type="entry name" value="PTP-MTM-like"/>
    <property type="match status" value="1"/>
</dbReference>
<dbReference type="AlphaFoldDB" id="A0A3R7N9D7"/>
<dbReference type="InterPro" id="IPR029021">
    <property type="entry name" value="Prot-tyrosine_phosphatase-like"/>
</dbReference>
<organism evidence="5 6">
    <name type="scientific">Trypanosoma conorhini</name>
    <dbReference type="NCBI Taxonomy" id="83891"/>
    <lineage>
        <taxon>Eukaryota</taxon>
        <taxon>Discoba</taxon>
        <taxon>Euglenozoa</taxon>
        <taxon>Kinetoplastea</taxon>
        <taxon>Metakinetoplastina</taxon>
        <taxon>Trypanosomatida</taxon>
        <taxon>Trypanosomatidae</taxon>
        <taxon>Trypanosoma</taxon>
    </lineage>
</organism>
<dbReference type="GO" id="GO:0016740">
    <property type="term" value="F:transferase activity"/>
    <property type="evidence" value="ECO:0007669"/>
    <property type="project" value="UniProtKB-KW"/>
</dbReference>
<sequence length="867" mass="95453">MSKGTSSEQLVGERSSIDIRHTAIEGEAAALLYPADDDRQPLRCALTISNYRVVVRPEGGGRVAEALGFSLPLLSIASWNVQRKPMSGKPRAVFQWGRGQTAVDHDAATHSPEEMAPPPLVQSNFPSAGYTLRIVSKHLWEVEVQLQGERVATTVRDLWRYFQAPQLKCMPAFLLYRELYAARREDVTVDDVDDTEETHRPAAAAAAAGGDSPRSIDGGHEGGGVEAESAANLLDTVEFGWNLYDADRELERQLSLSPGTAVPSASDETRVGPKRDLRPWFRLTCVKQPSNGYGKSPTYPFRVVVPNAASDELLEAAMTTRSRARFPAVSFVHLGSGAVLARASQPLSRSPALRQDGELCRMFTNSGYHAHSAEPRGEAPVAMSLAPLSSRPVPPPSLFEASLDEPARRRLSSAAPQETTAAAPRSQRTLFVVDCRPSNAAHANLAMGGGYESGATHDFCEVKFHGIENIHSISKSFAKLKTLIHRFNGKEAREDFLQQLDGTRWLSHVQRVLLCSNKIAESLDLGDSCLVHCTDGWDRTPQCTATAMLLLDPFYRTIIGFCVLVEKEFCSFGHKFAERCGHQVPGETTYTSDAGVAGSDTEAQQSAAKLQPSPIFVQWMDVVFQVVRQFPREFEFTPRLLEYLSEEVYACLYGTFLCNGEKERMFEGVRLGTASIWTHVVRAAARERAGNAPLYFVNDAYDSATAWQYISKKRGSGIQRIAPNCSSKRIVFWESFYLRHDGDNCSIDLCGGPQRVTKRVAFHKDWEGYFTGLVRDSCVARRKEVAEMRRQLQNLSVGRPTLTAASSVPGKANSRTCRQCGKALGFFSAREQCSRCGSTLCSGCAISAGGDLKLCLDCYKLCEWNSQ</sequence>
<dbReference type="CDD" id="cd00065">
    <property type="entry name" value="FYVE_like_SF"/>
    <property type="match status" value="1"/>
</dbReference>
<dbReference type="EMBL" id="MKKU01000988">
    <property type="protein sequence ID" value="RNE99008.1"/>
    <property type="molecule type" value="Genomic_DNA"/>
</dbReference>
<keyword evidence="6" id="KW-1185">Reference proteome</keyword>
<feature type="domain" description="Myotubularin phosphatase" evidence="4">
    <location>
        <begin position="240"/>
        <end position="737"/>
    </location>
</feature>
<dbReference type="EC" id="2.7.11.-" evidence="5"/>
<feature type="active site" description="Phosphocysteine intermediate" evidence="1">
    <location>
        <position position="533"/>
    </location>
</feature>
<dbReference type="EC" id="3.1.3.41" evidence="5"/>
<dbReference type="PROSITE" id="PS51339">
    <property type="entry name" value="PPASE_MYOTUBULARIN"/>
    <property type="match status" value="1"/>
</dbReference>